<accession>A0AAD5Y5R0</accession>
<keyword evidence="8" id="KW-1185">Reference proteome</keyword>
<keyword evidence="3 6" id="KW-0812">Transmembrane</keyword>
<evidence type="ECO:0000256" key="4">
    <source>
        <dbReference type="ARBA" id="ARBA00022989"/>
    </source>
</evidence>
<dbReference type="PANTHER" id="PTHR11266:SF93">
    <property type="entry name" value="INTEGRAL MEMBRANE PROTEIN 25D9-6"/>
    <property type="match status" value="1"/>
</dbReference>
<dbReference type="PANTHER" id="PTHR11266">
    <property type="entry name" value="PEROXISOMAL MEMBRANE PROTEIN 2, PXMP2 MPV17"/>
    <property type="match status" value="1"/>
</dbReference>
<evidence type="ECO:0000313" key="7">
    <source>
        <dbReference type="EMBL" id="KAJ3257392.1"/>
    </source>
</evidence>
<feature type="transmembrane region" description="Helical" evidence="6">
    <location>
        <begin position="55"/>
        <end position="72"/>
    </location>
</feature>
<comment type="caution">
    <text evidence="7">The sequence shown here is derived from an EMBL/GenBank/DDBJ whole genome shotgun (WGS) entry which is preliminary data.</text>
</comment>
<evidence type="ECO:0000256" key="3">
    <source>
        <dbReference type="ARBA" id="ARBA00022692"/>
    </source>
</evidence>
<dbReference type="EMBL" id="JADGKB010000039">
    <property type="protein sequence ID" value="KAJ3257392.1"/>
    <property type="molecule type" value="Genomic_DNA"/>
</dbReference>
<evidence type="ECO:0000256" key="2">
    <source>
        <dbReference type="ARBA" id="ARBA00006824"/>
    </source>
</evidence>
<comment type="subcellular location">
    <subcellularLocation>
        <location evidence="1">Membrane</location>
        <topology evidence="1">Multi-pass membrane protein</topology>
    </subcellularLocation>
</comment>
<evidence type="ECO:0000256" key="5">
    <source>
        <dbReference type="ARBA" id="ARBA00023136"/>
    </source>
</evidence>
<feature type="transmembrane region" description="Helical" evidence="6">
    <location>
        <begin position="92"/>
        <end position="117"/>
    </location>
</feature>
<gene>
    <name evidence="7" type="ORF">HK103_004612</name>
</gene>
<dbReference type="Proteomes" id="UP001210925">
    <property type="component" value="Unassembled WGS sequence"/>
</dbReference>
<dbReference type="AlphaFoldDB" id="A0AAD5Y5R0"/>
<organism evidence="7 8">
    <name type="scientific">Boothiomyces macroporosus</name>
    <dbReference type="NCBI Taxonomy" id="261099"/>
    <lineage>
        <taxon>Eukaryota</taxon>
        <taxon>Fungi</taxon>
        <taxon>Fungi incertae sedis</taxon>
        <taxon>Chytridiomycota</taxon>
        <taxon>Chytridiomycota incertae sedis</taxon>
        <taxon>Chytridiomycetes</taxon>
        <taxon>Rhizophydiales</taxon>
        <taxon>Terramycetaceae</taxon>
        <taxon>Boothiomyces</taxon>
    </lineage>
</organism>
<evidence type="ECO:0000256" key="6">
    <source>
        <dbReference type="RuleBase" id="RU363053"/>
    </source>
</evidence>
<proteinExistence type="inferred from homology"/>
<dbReference type="GO" id="GO:0005778">
    <property type="term" value="C:peroxisomal membrane"/>
    <property type="evidence" value="ECO:0007669"/>
    <property type="project" value="TreeGrafter"/>
</dbReference>
<protein>
    <submittedName>
        <fullName evidence="7">Uncharacterized protein</fullName>
    </submittedName>
</protein>
<feature type="transmembrane region" description="Helical" evidence="6">
    <location>
        <begin position="155"/>
        <end position="173"/>
    </location>
</feature>
<evidence type="ECO:0000313" key="8">
    <source>
        <dbReference type="Proteomes" id="UP001210925"/>
    </source>
</evidence>
<sequence length="186" mass="20570">MSELTLFQKYQQSLQTNPVQTKAATSGILYGLQELIALTVTKTADSKGLVKALKMILYGFFVSGPLGHYMYLELEKRFQGKVGAVASIGKLLASNLIISPILNFLYLFALAGIAGANAKQALGIAQSRILGLMKISWVVFPLVQTFAFKNLPPELWLPFFNFVAFVFGTYINIKTKLANKKKEIKK</sequence>
<comment type="similarity">
    <text evidence="2 6">Belongs to the peroxisomal membrane protein PXMP2/4 family.</text>
</comment>
<evidence type="ECO:0000256" key="1">
    <source>
        <dbReference type="ARBA" id="ARBA00004141"/>
    </source>
</evidence>
<keyword evidence="5 6" id="KW-0472">Membrane</keyword>
<dbReference type="InterPro" id="IPR007248">
    <property type="entry name" value="Mpv17_PMP22"/>
</dbReference>
<keyword evidence="4 6" id="KW-1133">Transmembrane helix</keyword>
<name>A0AAD5Y5R0_9FUNG</name>
<reference evidence="7" key="1">
    <citation type="submission" date="2020-05" db="EMBL/GenBank/DDBJ databases">
        <title>Phylogenomic resolution of chytrid fungi.</title>
        <authorList>
            <person name="Stajich J.E."/>
            <person name="Amses K."/>
            <person name="Simmons R."/>
            <person name="Seto K."/>
            <person name="Myers J."/>
            <person name="Bonds A."/>
            <person name="Quandt C.A."/>
            <person name="Barry K."/>
            <person name="Liu P."/>
            <person name="Grigoriev I."/>
            <person name="Longcore J.E."/>
            <person name="James T.Y."/>
        </authorList>
    </citation>
    <scope>NUCLEOTIDE SEQUENCE</scope>
    <source>
        <strain evidence="7">PLAUS21</strain>
    </source>
</reference>
<dbReference type="Pfam" id="PF04117">
    <property type="entry name" value="Mpv17_PMP22"/>
    <property type="match status" value="1"/>
</dbReference>